<sequence>MEDSIAGLSLDDEEEKIIQLEVEETSQEILYVNCLVRVFLTSSVVHF</sequence>
<name>A0A7J8YSA1_GOSAI</name>
<organism evidence="1 2">
    <name type="scientific">Gossypium aridum</name>
    <name type="common">American cotton</name>
    <name type="synonym">Erioxylum aridum</name>
    <dbReference type="NCBI Taxonomy" id="34290"/>
    <lineage>
        <taxon>Eukaryota</taxon>
        <taxon>Viridiplantae</taxon>
        <taxon>Streptophyta</taxon>
        <taxon>Embryophyta</taxon>
        <taxon>Tracheophyta</taxon>
        <taxon>Spermatophyta</taxon>
        <taxon>Magnoliopsida</taxon>
        <taxon>eudicotyledons</taxon>
        <taxon>Gunneridae</taxon>
        <taxon>Pentapetalae</taxon>
        <taxon>rosids</taxon>
        <taxon>malvids</taxon>
        <taxon>Malvales</taxon>
        <taxon>Malvaceae</taxon>
        <taxon>Malvoideae</taxon>
        <taxon>Gossypium</taxon>
    </lineage>
</organism>
<evidence type="ECO:0000313" key="1">
    <source>
        <dbReference type="EMBL" id="MBA0702210.1"/>
    </source>
</evidence>
<comment type="caution">
    <text evidence="1">The sequence shown here is derived from an EMBL/GenBank/DDBJ whole genome shotgun (WGS) entry which is preliminary data.</text>
</comment>
<reference evidence="1 2" key="1">
    <citation type="journal article" date="2019" name="Genome Biol. Evol.">
        <title>Insights into the evolution of the New World diploid cottons (Gossypium, subgenus Houzingenia) based on genome sequencing.</title>
        <authorList>
            <person name="Grover C.E."/>
            <person name="Arick M.A. 2nd"/>
            <person name="Thrash A."/>
            <person name="Conover J.L."/>
            <person name="Sanders W.S."/>
            <person name="Peterson D.G."/>
            <person name="Frelichowski J.E."/>
            <person name="Scheffler J.A."/>
            <person name="Scheffler B.E."/>
            <person name="Wendel J.F."/>
        </authorList>
    </citation>
    <scope>NUCLEOTIDE SEQUENCE [LARGE SCALE GENOMIC DNA]</scope>
    <source>
        <strain evidence="1">185</strain>
        <tissue evidence="1">Leaf</tissue>
    </source>
</reference>
<dbReference type="Proteomes" id="UP000593577">
    <property type="component" value="Unassembled WGS sequence"/>
</dbReference>
<proteinExistence type="predicted"/>
<evidence type="ECO:0000313" key="2">
    <source>
        <dbReference type="Proteomes" id="UP000593577"/>
    </source>
</evidence>
<protein>
    <submittedName>
        <fullName evidence="1">Uncharacterized protein</fullName>
    </submittedName>
</protein>
<accession>A0A7J8YSA1</accession>
<dbReference type="EMBL" id="JABFAA010349783">
    <property type="protein sequence ID" value="MBA0702210.1"/>
    <property type="molecule type" value="Genomic_DNA"/>
</dbReference>
<gene>
    <name evidence="1" type="ORF">Goari_027330</name>
</gene>
<dbReference type="AlphaFoldDB" id="A0A7J8YSA1"/>
<keyword evidence="2" id="KW-1185">Reference proteome</keyword>